<dbReference type="Proteomes" id="UP001597533">
    <property type="component" value="Unassembled WGS sequence"/>
</dbReference>
<keyword evidence="3" id="KW-1185">Reference proteome</keyword>
<dbReference type="EMBL" id="JBHUOV010000010">
    <property type="protein sequence ID" value="MFD2824445.1"/>
    <property type="molecule type" value="Genomic_DNA"/>
</dbReference>
<feature type="transmembrane region" description="Helical" evidence="1">
    <location>
        <begin position="21"/>
        <end position="42"/>
    </location>
</feature>
<keyword evidence="1" id="KW-0812">Transmembrane</keyword>
<evidence type="ECO:0000256" key="1">
    <source>
        <dbReference type="SAM" id="Phobius"/>
    </source>
</evidence>
<comment type="caution">
    <text evidence="2">The sequence shown here is derived from an EMBL/GenBank/DDBJ whole genome shotgun (WGS) entry which is preliminary data.</text>
</comment>
<evidence type="ECO:0000313" key="2">
    <source>
        <dbReference type="EMBL" id="MFD2824445.1"/>
    </source>
</evidence>
<dbReference type="Pfam" id="PF19578">
    <property type="entry name" value="DUF6090"/>
    <property type="match status" value="1"/>
</dbReference>
<keyword evidence="1" id="KW-0472">Membrane</keyword>
<dbReference type="RefSeq" id="WP_183490460.1">
    <property type="nucleotide sequence ID" value="NZ_JBHUOV010000010.1"/>
</dbReference>
<keyword evidence="1" id="KW-1133">Transmembrane helix</keyword>
<organism evidence="2 3">
    <name type="scientific">Lacinutrix iliipiscaria</name>
    <dbReference type="NCBI Taxonomy" id="1230532"/>
    <lineage>
        <taxon>Bacteria</taxon>
        <taxon>Pseudomonadati</taxon>
        <taxon>Bacteroidota</taxon>
        <taxon>Flavobacteriia</taxon>
        <taxon>Flavobacteriales</taxon>
        <taxon>Flavobacteriaceae</taxon>
        <taxon>Lacinutrix</taxon>
    </lineage>
</organism>
<accession>A0ABW5WQB5</accession>
<reference evidence="3" key="1">
    <citation type="journal article" date="2019" name="Int. J. Syst. Evol. Microbiol.">
        <title>The Global Catalogue of Microorganisms (GCM) 10K type strain sequencing project: providing services to taxonomists for standard genome sequencing and annotation.</title>
        <authorList>
            <consortium name="The Broad Institute Genomics Platform"/>
            <consortium name="The Broad Institute Genome Sequencing Center for Infectious Disease"/>
            <person name="Wu L."/>
            <person name="Ma J."/>
        </authorList>
    </citation>
    <scope>NUCLEOTIDE SEQUENCE [LARGE SCALE GENOMIC DNA]</scope>
    <source>
        <strain evidence="3">KCTC 32141</strain>
    </source>
</reference>
<protein>
    <submittedName>
        <fullName evidence="2">DUF6090 family protein</fullName>
    </submittedName>
</protein>
<sequence>MIKFFRKIRQNLLMENKTGKYFKYAIGEIVLVVIGILIALQINNWNEVRKVNKKESLILNELLNSINKDLQAYEDFLIPRIEKKESGLDSLQTYMFDKKIIQDSLFLDFYANLKQDVYMRFDNGPFEALKSNGLDIISNDSLRTTINNAYTTELPLYTFFSNDLYDETKPEIFELQHKFIKLKQVLHKDGRKHIHFDLKVHDILKNQDFLWVFDIERRKYQEYKSRLKQIKTTLLELKTMIESELEK</sequence>
<gene>
    <name evidence="2" type="ORF">ACFS5M_12255</name>
</gene>
<evidence type="ECO:0000313" key="3">
    <source>
        <dbReference type="Proteomes" id="UP001597533"/>
    </source>
</evidence>
<proteinExistence type="predicted"/>
<name>A0ABW5WQB5_9FLAO</name>
<dbReference type="InterPro" id="IPR045749">
    <property type="entry name" value="DUF6090"/>
</dbReference>